<dbReference type="Pfam" id="PF00482">
    <property type="entry name" value="T2SSF"/>
    <property type="match status" value="1"/>
</dbReference>
<organism evidence="8 9">
    <name type="scientific">Novosphingobium aureum</name>
    <dbReference type="NCBI Taxonomy" id="2792964"/>
    <lineage>
        <taxon>Bacteria</taxon>
        <taxon>Pseudomonadati</taxon>
        <taxon>Pseudomonadota</taxon>
        <taxon>Alphaproteobacteria</taxon>
        <taxon>Sphingomonadales</taxon>
        <taxon>Sphingomonadaceae</taxon>
        <taxon>Novosphingobium</taxon>
    </lineage>
</organism>
<dbReference type="InterPro" id="IPR018076">
    <property type="entry name" value="T2SS_GspF_dom"/>
</dbReference>
<feature type="transmembrane region" description="Helical" evidence="6">
    <location>
        <begin position="274"/>
        <end position="293"/>
    </location>
</feature>
<keyword evidence="3 6" id="KW-0812">Transmembrane</keyword>
<feature type="transmembrane region" description="Helical" evidence="6">
    <location>
        <begin position="127"/>
        <end position="148"/>
    </location>
</feature>
<name>A0A931HAT6_9SPHN</name>
<evidence type="ECO:0000313" key="9">
    <source>
        <dbReference type="Proteomes" id="UP000617634"/>
    </source>
</evidence>
<keyword evidence="4 6" id="KW-1133">Transmembrane helix</keyword>
<evidence type="ECO:0000259" key="7">
    <source>
        <dbReference type="Pfam" id="PF00482"/>
    </source>
</evidence>
<evidence type="ECO:0000256" key="2">
    <source>
        <dbReference type="ARBA" id="ARBA00022475"/>
    </source>
</evidence>
<evidence type="ECO:0000256" key="4">
    <source>
        <dbReference type="ARBA" id="ARBA00022989"/>
    </source>
</evidence>
<dbReference type="InterPro" id="IPR042094">
    <property type="entry name" value="T2SS_GspF_sf"/>
</dbReference>
<dbReference type="Gene3D" id="1.20.81.30">
    <property type="entry name" value="Type II secretion system (T2SS), domain F"/>
    <property type="match status" value="1"/>
</dbReference>
<evidence type="ECO:0000313" key="8">
    <source>
        <dbReference type="EMBL" id="MBH0112575.1"/>
    </source>
</evidence>
<dbReference type="PANTHER" id="PTHR35007">
    <property type="entry name" value="INTEGRAL MEMBRANE PROTEIN-RELATED"/>
    <property type="match status" value="1"/>
</dbReference>
<feature type="transmembrane region" description="Helical" evidence="6">
    <location>
        <begin position="6"/>
        <end position="26"/>
    </location>
</feature>
<keyword evidence="9" id="KW-1185">Reference proteome</keyword>
<comment type="caution">
    <text evidence="8">The sequence shown here is derived from an EMBL/GenBank/DDBJ whole genome shotgun (WGS) entry which is preliminary data.</text>
</comment>
<comment type="subcellular location">
    <subcellularLocation>
        <location evidence="1">Cell membrane</location>
        <topology evidence="1">Multi-pass membrane protein</topology>
    </subcellularLocation>
</comment>
<feature type="transmembrane region" description="Helical" evidence="6">
    <location>
        <begin position="101"/>
        <end position="121"/>
    </location>
</feature>
<evidence type="ECO:0000256" key="5">
    <source>
        <dbReference type="ARBA" id="ARBA00023136"/>
    </source>
</evidence>
<sequence>MTALMVRLGVMIAIFIAVFVIAQVVMRVIWAHRAESAAVNLRLKMLRQGHNREVVVYDLLKNAPPHLAPDAPWWQKRYVGFVRTVMMAGVRVEARQMALRMATAVVGIFVGLLVILLAVHITITFGVVQLALVLALAAGIGIPYMLIARKAEKRRRRMEEQFPVALDIFSRSLRAGHPIASAISIITEEMEDPVGSEFGLVSDEVAYGAELNDALMAMAERWNLEDMRMFVVCVSVQSETGGNLAEIIENLTTVIRDRAALYMKVRALSSEGRMTGLMLTVLPVFTLVSMFLVNPSFYLDVAQDRIFVIGFPSLIILWGIGVYAIRRLTDLKV</sequence>
<evidence type="ECO:0000256" key="6">
    <source>
        <dbReference type="SAM" id="Phobius"/>
    </source>
</evidence>
<dbReference type="PANTHER" id="PTHR35007:SF1">
    <property type="entry name" value="PILUS ASSEMBLY PROTEIN"/>
    <property type="match status" value="1"/>
</dbReference>
<accession>A0A931HAT6</accession>
<gene>
    <name evidence="8" type="ORF">I5E68_06360</name>
</gene>
<keyword evidence="2" id="KW-1003">Cell membrane</keyword>
<dbReference type="GO" id="GO:0005886">
    <property type="term" value="C:plasma membrane"/>
    <property type="evidence" value="ECO:0007669"/>
    <property type="project" value="UniProtKB-SubCell"/>
</dbReference>
<dbReference type="RefSeq" id="WP_197162167.1">
    <property type="nucleotide sequence ID" value="NZ_JADZGI010000001.1"/>
</dbReference>
<reference evidence="8" key="1">
    <citation type="submission" date="2020-11" db="EMBL/GenBank/DDBJ databases">
        <title>Novosphingobium aureum sp. nov., a marine bacterium isolated from sediment of a salt flat.</title>
        <authorList>
            <person name="Yoo Y."/>
            <person name="Kim J.-J."/>
        </authorList>
    </citation>
    <scope>NUCLEOTIDE SEQUENCE</scope>
    <source>
        <strain evidence="8">YJ-S2-02</strain>
    </source>
</reference>
<protein>
    <submittedName>
        <fullName evidence="8">Type II secretion system F family protein</fullName>
    </submittedName>
</protein>
<evidence type="ECO:0000256" key="3">
    <source>
        <dbReference type="ARBA" id="ARBA00022692"/>
    </source>
</evidence>
<dbReference type="EMBL" id="JADZGI010000001">
    <property type="protein sequence ID" value="MBH0112575.1"/>
    <property type="molecule type" value="Genomic_DNA"/>
</dbReference>
<feature type="domain" description="Type II secretion system protein GspF" evidence="7">
    <location>
        <begin position="166"/>
        <end position="290"/>
    </location>
</feature>
<dbReference type="AlphaFoldDB" id="A0A931HAT6"/>
<feature type="transmembrane region" description="Helical" evidence="6">
    <location>
        <begin position="305"/>
        <end position="325"/>
    </location>
</feature>
<evidence type="ECO:0000256" key="1">
    <source>
        <dbReference type="ARBA" id="ARBA00004651"/>
    </source>
</evidence>
<keyword evidence="5 6" id="KW-0472">Membrane</keyword>
<proteinExistence type="predicted"/>
<dbReference type="Proteomes" id="UP000617634">
    <property type="component" value="Unassembled WGS sequence"/>
</dbReference>